<keyword evidence="7" id="KW-0346">Stress response</keyword>
<keyword evidence="6" id="KW-0694">RNA-binding</keyword>
<protein>
    <submittedName>
        <fullName evidence="8">Addiction module toxin, HicA family</fullName>
    </submittedName>
</protein>
<keyword evidence="5" id="KW-0378">Hydrolase</keyword>
<evidence type="ECO:0000256" key="4">
    <source>
        <dbReference type="ARBA" id="ARBA00022759"/>
    </source>
</evidence>
<reference evidence="8 9" key="1">
    <citation type="submission" date="2019-02" db="EMBL/GenBank/DDBJ databases">
        <title>Jishengella sp. nov., isolated from a root of Zingiber montanum.</title>
        <authorList>
            <person name="Kuncharoen N."/>
            <person name="Kudo T."/>
            <person name="Masahiro Y."/>
            <person name="Ohkuma M."/>
            <person name="Tanasupawat S."/>
        </authorList>
    </citation>
    <scope>NUCLEOTIDE SEQUENCE [LARGE SCALE GENOMIC DNA]</scope>
    <source>
        <strain evidence="8 9">PLAI 1-1</strain>
    </source>
</reference>
<proteinExistence type="inferred from homology"/>
<dbReference type="Pfam" id="PF07927">
    <property type="entry name" value="HicA_toxin"/>
    <property type="match status" value="1"/>
</dbReference>
<keyword evidence="9" id="KW-1185">Reference proteome</keyword>
<evidence type="ECO:0000256" key="5">
    <source>
        <dbReference type="ARBA" id="ARBA00022801"/>
    </source>
</evidence>
<evidence type="ECO:0000256" key="2">
    <source>
        <dbReference type="ARBA" id="ARBA00022649"/>
    </source>
</evidence>
<dbReference type="InterPro" id="IPR038570">
    <property type="entry name" value="HicA_sf"/>
</dbReference>
<evidence type="ECO:0000313" key="8">
    <source>
        <dbReference type="EMBL" id="TCB95385.1"/>
    </source>
</evidence>
<dbReference type="AlphaFoldDB" id="A0A4V2LW65"/>
<dbReference type="EMBL" id="SJJR01000015">
    <property type="protein sequence ID" value="TCB95385.1"/>
    <property type="molecule type" value="Genomic_DNA"/>
</dbReference>
<dbReference type="InterPro" id="IPR012933">
    <property type="entry name" value="HicA_mRNA_interferase"/>
</dbReference>
<dbReference type="GO" id="GO:0003729">
    <property type="term" value="F:mRNA binding"/>
    <property type="evidence" value="ECO:0007669"/>
    <property type="project" value="InterPro"/>
</dbReference>
<name>A0A4V2LW65_9ACTN</name>
<accession>A0A4V2LW65</accession>
<gene>
    <name evidence="8" type="ORF">E0H26_20825</name>
</gene>
<keyword evidence="4" id="KW-0255">Endonuclease</keyword>
<dbReference type="OrthoDB" id="9811409at2"/>
<evidence type="ECO:0000256" key="1">
    <source>
        <dbReference type="ARBA" id="ARBA00006620"/>
    </source>
</evidence>
<comment type="caution">
    <text evidence="8">The sequence shown here is derived from an EMBL/GenBank/DDBJ whole genome shotgun (WGS) entry which is preliminary data.</text>
</comment>
<evidence type="ECO:0000313" key="9">
    <source>
        <dbReference type="Proteomes" id="UP000292274"/>
    </source>
</evidence>
<dbReference type="GO" id="GO:0004519">
    <property type="term" value="F:endonuclease activity"/>
    <property type="evidence" value="ECO:0007669"/>
    <property type="project" value="UniProtKB-KW"/>
</dbReference>
<sequence length="74" mass="7793">MSPALADLPIRKVIAGLTKAGSDHVRTKGSHGVYRNADGKVAIVPHHGTIKRGTLASILRQAGLTPAEFPELID</sequence>
<dbReference type="Gene3D" id="3.30.920.30">
    <property type="entry name" value="Hypothetical protein"/>
    <property type="match status" value="1"/>
</dbReference>
<comment type="similarity">
    <text evidence="1">Belongs to the HicA mRNA interferase family.</text>
</comment>
<evidence type="ECO:0000256" key="6">
    <source>
        <dbReference type="ARBA" id="ARBA00022884"/>
    </source>
</evidence>
<keyword evidence="3" id="KW-0540">Nuclease</keyword>
<keyword evidence="2" id="KW-1277">Toxin-antitoxin system</keyword>
<organism evidence="8 9">
    <name type="scientific">Micromonospora zingiberis</name>
    <dbReference type="NCBI Taxonomy" id="2053011"/>
    <lineage>
        <taxon>Bacteria</taxon>
        <taxon>Bacillati</taxon>
        <taxon>Actinomycetota</taxon>
        <taxon>Actinomycetes</taxon>
        <taxon>Micromonosporales</taxon>
        <taxon>Micromonosporaceae</taxon>
        <taxon>Micromonospora</taxon>
    </lineage>
</organism>
<evidence type="ECO:0000256" key="7">
    <source>
        <dbReference type="ARBA" id="ARBA00023016"/>
    </source>
</evidence>
<dbReference type="GO" id="GO:0016787">
    <property type="term" value="F:hydrolase activity"/>
    <property type="evidence" value="ECO:0007669"/>
    <property type="project" value="UniProtKB-KW"/>
</dbReference>
<dbReference type="RefSeq" id="WP_131306291.1">
    <property type="nucleotide sequence ID" value="NZ_SJJR01000015.1"/>
</dbReference>
<dbReference type="SUPFAM" id="SSF54786">
    <property type="entry name" value="YcfA/nrd intein domain"/>
    <property type="match status" value="1"/>
</dbReference>
<dbReference type="Proteomes" id="UP000292274">
    <property type="component" value="Unassembled WGS sequence"/>
</dbReference>
<evidence type="ECO:0000256" key="3">
    <source>
        <dbReference type="ARBA" id="ARBA00022722"/>
    </source>
</evidence>